<evidence type="ECO:0000313" key="3">
    <source>
        <dbReference type="Proteomes" id="UP000630528"/>
    </source>
</evidence>
<dbReference type="Proteomes" id="UP000630528">
    <property type="component" value="Unassembled WGS sequence"/>
</dbReference>
<dbReference type="RefSeq" id="WP_201177054.1">
    <property type="nucleotide sequence ID" value="NZ_JAEPWM010000013.1"/>
</dbReference>
<evidence type="ECO:0000313" key="2">
    <source>
        <dbReference type="EMBL" id="MBK6008971.1"/>
    </source>
</evidence>
<reference evidence="2" key="1">
    <citation type="journal article" date="2012" name="J. Microbiol. Biotechnol.">
        <title>Ramlibacter ginsenosidimutans sp. nov., with ginsenoside-converting activity.</title>
        <authorList>
            <person name="Wang L."/>
            <person name="An D.S."/>
            <person name="Kim S.G."/>
            <person name="Jin F.X."/>
            <person name="Kim S.C."/>
            <person name="Lee S.T."/>
            <person name="Im W.T."/>
        </authorList>
    </citation>
    <scope>NUCLEOTIDE SEQUENCE</scope>
    <source>
        <strain evidence="2">KACC 17527</strain>
    </source>
</reference>
<reference evidence="2" key="2">
    <citation type="submission" date="2021-01" db="EMBL/GenBank/DDBJ databases">
        <authorList>
            <person name="Kang M."/>
        </authorList>
    </citation>
    <scope>NUCLEOTIDE SEQUENCE</scope>
    <source>
        <strain evidence="2">KACC 17527</strain>
    </source>
</reference>
<protein>
    <submittedName>
        <fullName evidence="2">Uncharacterized protein</fullName>
    </submittedName>
</protein>
<feature type="region of interest" description="Disordered" evidence="1">
    <location>
        <begin position="1"/>
        <end position="30"/>
    </location>
</feature>
<evidence type="ECO:0000256" key="1">
    <source>
        <dbReference type="SAM" id="MobiDB-lite"/>
    </source>
</evidence>
<sequence length="107" mass="11545">MSTPHAHHAPIEGAADLADSLEASDDFQPAESPRYCPTSLLASFALLMAGHGRCVNTDMMLGDREYAMWQLACGRALDDDELQAIATRLFAYFDDPQHTGMAVTGTA</sequence>
<organism evidence="2 3">
    <name type="scientific">Ramlibacter ginsenosidimutans</name>
    <dbReference type="NCBI Taxonomy" id="502333"/>
    <lineage>
        <taxon>Bacteria</taxon>
        <taxon>Pseudomonadati</taxon>
        <taxon>Pseudomonadota</taxon>
        <taxon>Betaproteobacteria</taxon>
        <taxon>Burkholderiales</taxon>
        <taxon>Comamonadaceae</taxon>
        <taxon>Ramlibacter</taxon>
    </lineage>
</organism>
<dbReference type="EMBL" id="JAEPWM010000013">
    <property type="protein sequence ID" value="MBK6008971.1"/>
    <property type="molecule type" value="Genomic_DNA"/>
</dbReference>
<proteinExistence type="predicted"/>
<name>A0A934TXI1_9BURK</name>
<comment type="caution">
    <text evidence="2">The sequence shown here is derived from an EMBL/GenBank/DDBJ whole genome shotgun (WGS) entry which is preliminary data.</text>
</comment>
<accession>A0A934TXI1</accession>
<keyword evidence="3" id="KW-1185">Reference proteome</keyword>
<dbReference type="AlphaFoldDB" id="A0A934TXI1"/>
<gene>
    <name evidence="2" type="ORF">JJB11_22975</name>
</gene>